<evidence type="ECO:0000256" key="1">
    <source>
        <dbReference type="SAM" id="Coils"/>
    </source>
</evidence>
<sequence>MGEFIAILAVVLPVLAIVGGLVAERRLRARPHRNALGRSAVRVDEYGTQIHMLAESLRRSVELVRAGSVEEEARAALADAEERLGRADELLGERDRLADARARTTWRTRPEELERAARRWEELEHDAAGLLDGLRDAEERCSRVLAASASLGDGDREAVRLAEQGRSAAEEARARGYSVDGEASVLATAHHRLEDVRRLASEGRPMAAREALTGLTTELTDVLSALRTIADRESRSRRRLSALAGAGQENGDRRTAAVAAVEELTAGYAAALSEGLQARLEEGVRSAAEVAEQVQDAQAGLEERDVQRAEAALDAAEEAHRRAGEEYGAADSRLEEVRELSASVPGRRLQTLILVTELAERAASDKGSEHLSPALQTLRARVEALDVEGDRPDWLRLQAGLDEAEELAASLSDAAEAAVGAARKARAEIDRLEGALRRSEEERASAQDFVRRELGKVPPAARTGGKRTDDALGRALERLRYLEAAAERHSIAVHTAVFNHRAAAAAARDYAAAMWAAGRLDEAAQIAEEARNRYAGSVGQEAVADLRVVLSLIDAERAATRE</sequence>
<dbReference type="EMBL" id="JAQFWP010000035">
    <property type="protein sequence ID" value="MDA2806487.1"/>
    <property type="molecule type" value="Genomic_DNA"/>
</dbReference>
<organism evidence="2 3">
    <name type="scientific">Nocardiopsis suaedae</name>
    <dbReference type="NCBI Taxonomy" id="3018444"/>
    <lineage>
        <taxon>Bacteria</taxon>
        <taxon>Bacillati</taxon>
        <taxon>Actinomycetota</taxon>
        <taxon>Actinomycetes</taxon>
        <taxon>Streptosporangiales</taxon>
        <taxon>Nocardiopsidaceae</taxon>
        <taxon>Nocardiopsis</taxon>
    </lineage>
</organism>
<accession>A0ABT4TQS4</accession>
<keyword evidence="3" id="KW-1185">Reference proteome</keyword>
<comment type="caution">
    <text evidence="2">The sequence shown here is derived from an EMBL/GenBank/DDBJ whole genome shotgun (WGS) entry which is preliminary data.</text>
</comment>
<protein>
    <recommendedName>
        <fullName evidence="4">TPM domain-containing protein</fullName>
    </recommendedName>
</protein>
<reference evidence="2" key="1">
    <citation type="submission" date="2023-01" db="EMBL/GenBank/DDBJ databases">
        <title>Draft genome sequence of Nocardiopsis sp. LSu2-4 isolated from halophytes.</title>
        <authorList>
            <person name="Duangmal K."/>
            <person name="Chantavorakit T."/>
        </authorList>
    </citation>
    <scope>NUCLEOTIDE SEQUENCE</scope>
    <source>
        <strain evidence="2">LSu2-4</strain>
    </source>
</reference>
<name>A0ABT4TQS4_9ACTN</name>
<keyword evidence="1" id="KW-0175">Coiled coil</keyword>
<evidence type="ECO:0008006" key="4">
    <source>
        <dbReference type="Google" id="ProtNLM"/>
    </source>
</evidence>
<gene>
    <name evidence="2" type="ORF">O4U47_18395</name>
</gene>
<feature type="coiled-coil region" evidence="1">
    <location>
        <begin position="415"/>
        <end position="449"/>
    </location>
</feature>
<feature type="coiled-coil region" evidence="1">
    <location>
        <begin position="299"/>
        <end position="326"/>
    </location>
</feature>
<evidence type="ECO:0000313" key="3">
    <source>
        <dbReference type="Proteomes" id="UP001165685"/>
    </source>
</evidence>
<dbReference type="Proteomes" id="UP001165685">
    <property type="component" value="Unassembled WGS sequence"/>
</dbReference>
<dbReference type="RefSeq" id="WP_270679127.1">
    <property type="nucleotide sequence ID" value="NZ_JAQFWP010000035.1"/>
</dbReference>
<evidence type="ECO:0000313" key="2">
    <source>
        <dbReference type="EMBL" id="MDA2806487.1"/>
    </source>
</evidence>
<proteinExistence type="predicted"/>